<evidence type="ECO:0000313" key="4">
    <source>
        <dbReference type="Proteomes" id="UP000822688"/>
    </source>
</evidence>
<keyword evidence="4" id="KW-1185">Reference proteome</keyword>
<name>A0A8T0IQE7_CERPU</name>
<feature type="compositionally biased region" description="Polar residues" evidence="1">
    <location>
        <begin position="50"/>
        <end position="60"/>
    </location>
</feature>
<evidence type="ECO:0000256" key="2">
    <source>
        <dbReference type="SAM" id="SignalP"/>
    </source>
</evidence>
<dbReference type="EMBL" id="CM026423">
    <property type="protein sequence ID" value="KAG0585257.1"/>
    <property type="molecule type" value="Genomic_DNA"/>
</dbReference>
<proteinExistence type="predicted"/>
<dbReference type="Proteomes" id="UP000822688">
    <property type="component" value="Chromosome 3"/>
</dbReference>
<dbReference type="AlphaFoldDB" id="A0A8T0IQE7"/>
<protein>
    <recommendedName>
        <fullName evidence="5">Secreted protein</fullName>
    </recommendedName>
</protein>
<reference evidence="3" key="1">
    <citation type="submission" date="2020-06" db="EMBL/GenBank/DDBJ databases">
        <title>WGS assembly of Ceratodon purpureus strain R40.</title>
        <authorList>
            <person name="Carey S.B."/>
            <person name="Jenkins J."/>
            <person name="Shu S."/>
            <person name="Lovell J.T."/>
            <person name="Sreedasyam A."/>
            <person name="Maumus F."/>
            <person name="Tiley G.P."/>
            <person name="Fernandez-Pozo N."/>
            <person name="Barry K."/>
            <person name="Chen C."/>
            <person name="Wang M."/>
            <person name="Lipzen A."/>
            <person name="Daum C."/>
            <person name="Saski C.A."/>
            <person name="Payton A.C."/>
            <person name="Mcbreen J.C."/>
            <person name="Conrad R.E."/>
            <person name="Kollar L.M."/>
            <person name="Olsson S."/>
            <person name="Huttunen S."/>
            <person name="Landis J.B."/>
            <person name="Wickett N.J."/>
            <person name="Johnson M.G."/>
            <person name="Rensing S.A."/>
            <person name="Grimwood J."/>
            <person name="Schmutz J."/>
            <person name="Mcdaniel S.F."/>
        </authorList>
    </citation>
    <scope>NUCLEOTIDE SEQUENCE</scope>
    <source>
        <strain evidence="3">R40</strain>
    </source>
</reference>
<comment type="caution">
    <text evidence="3">The sequence shown here is derived from an EMBL/GenBank/DDBJ whole genome shotgun (WGS) entry which is preliminary data.</text>
</comment>
<feature type="region of interest" description="Disordered" evidence="1">
    <location>
        <begin position="36"/>
        <end position="60"/>
    </location>
</feature>
<evidence type="ECO:0000313" key="3">
    <source>
        <dbReference type="EMBL" id="KAG0585257.1"/>
    </source>
</evidence>
<feature type="signal peptide" evidence="2">
    <location>
        <begin position="1"/>
        <end position="17"/>
    </location>
</feature>
<keyword evidence="2" id="KW-0732">Signal</keyword>
<evidence type="ECO:0000256" key="1">
    <source>
        <dbReference type="SAM" id="MobiDB-lite"/>
    </source>
</evidence>
<evidence type="ECO:0008006" key="5">
    <source>
        <dbReference type="Google" id="ProtNLM"/>
    </source>
</evidence>
<sequence>MHLYLGLLLQLCTQACAELSFSNTNTNTRVAHMHQKRCATPPSPAKMDEASSTSIQASSAPGLSAAHLDVANVYPAYGPPQCTGRSGS</sequence>
<accession>A0A8T0IQE7</accession>
<feature type="chain" id="PRO_5035871339" description="Secreted protein" evidence="2">
    <location>
        <begin position="18"/>
        <end position="88"/>
    </location>
</feature>
<organism evidence="3 4">
    <name type="scientific">Ceratodon purpureus</name>
    <name type="common">Fire moss</name>
    <name type="synonym">Dicranum purpureum</name>
    <dbReference type="NCBI Taxonomy" id="3225"/>
    <lineage>
        <taxon>Eukaryota</taxon>
        <taxon>Viridiplantae</taxon>
        <taxon>Streptophyta</taxon>
        <taxon>Embryophyta</taxon>
        <taxon>Bryophyta</taxon>
        <taxon>Bryophytina</taxon>
        <taxon>Bryopsida</taxon>
        <taxon>Dicranidae</taxon>
        <taxon>Pseudoditrichales</taxon>
        <taxon>Ditrichaceae</taxon>
        <taxon>Ceratodon</taxon>
    </lineage>
</organism>
<gene>
    <name evidence="3" type="ORF">KC19_3G270800</name>
</gene>